<dbReference type="EMBL" id="JBBXMP010000165">
    <property type="protein sequence ID" value="KAL0060689.1"/>
    <property type="molecule type" value="Genomic_DNA"/>
</dbReference>
<reference evidence="2 3" key="1">
    <citation type="submission" date="2024-05" db="EMBL/GenBank/DDBJ databases">
        <title>A draft genome resource for the thread blight pathogen Marasmius tenuissimus strain MS-2.</title>
        <authorList>
            <person name="Yulfo-Soto G.E."/>
            <person name="Baruah I.K."/>
            <person name="Amoako-Attah I."/>
            <person name="Bukari Y."/>
            <person name="Meinhardt L.W."/>
            <person name="Bailey B.A."/>
            <person name="Cohen S.P."/>
        </authorList>
    </citation>
    <scope>NUCLEOTIDE SEQUENCE [LARGE SCALE GENOMIC DNA]</scope>
    <source>
        <strain evidence="2 3">MS-2</strain>
    </source>
</reference>
<evidence type="ECO:0000313" key="2">
    <source>
        <dbReference type="EMBL" id="KAL0060689.1"/>
    </source>
</evidence>
<proteinExistence type="predicted"/>
<feature type="compositionally biased region" description="Basic and acidic residues" evidence="1">
    <location>
        <begin position="1"/>
        <end position="23"/>
    </location>
</feature>
<evidence type="ECO:0000313" key="3">
    <source>
        <dbReference type="Proteomes" id="UP001437256"/>
    </source>
</evidence>
<organism evidence="2 3">
    <name type="scientific">Marasmius tenuissimus</name>
    <dbReference type="NCBI Taxonomy" id="585030"/>
    <lineage>
        <taxon>Eukaryota</taxon>
        <taxon>Fungi</taxon>
        <taxon>Dikarya</taxon>
        <taxon>Basidiomycota</taxon>
        <taxon>Agaricomycotina</taxon>
        <taxon>Agaricomycetes</taxon>
        <taxon>Agaricomycetidae</taxon>
        <taxon>Agaricales</taxon>
        <taxon>Marasmiineae</taxon>
        <taxon>Marasmiaceae</taxon>
        <taxon>Marasmius</taxon>
    </lineage>
</organism>
<gene>
    <name evidence="2" type="ORF">AAF712_012512</name>
</gene>
<protein>
    <submittedName>
        <fullName evidence="2">Uncharacterized protein</fullName>
    </submittedName>
</protein>
<sequence>MEMPIEREIVGDRDDTRLDEPSKTNEYPNTFHSLLEAARFVNPDALEITSVLSDTEMQRPYAPARHTSSRTSFNRPMVDGDDSDYSLAKARWL</sequence>
<feature type="region of interest" description="Disordered" evidence="1">
    <location>
        <begin position="1"/>
        <end position="28"/>
    </location>
</feature>
<comment type="caution">
    <text evidence="2">The sequence shown here is derived from an EMBL/GenBank/DDBJ whole genome shotgun (WGS) entry which is preliminary data.</text>
</comment>
<feature type="region of interest" description="Disordered" evidence="1">
    <location>
        <begin position="58"/>
        <end position="80"/>
    </location>
</feature>
<name>A0ABR2ZIB3_9AGAR</name>
<evidence type="ECO:0000256" key="1">
    <source>
        <dbReference type="SAM" id="MobiDB-lite"/>
    </source>
</evidence>
<dbReference type="Proteomes" id="UP001437256">
    <property type="component" value="Unassembled WGS sequence"/>
</dbReference>
<accession>A0ABR2ZIB3</accession>
<keyword evidence="3" id="KW-1185">Reference proteome</keyword>